<keyword evidence="1" id="KW-0479">Metal-binding</keyword>
<reference evidence="3" key="1">
    <citation type="journal article" date="2015" name="Proc. Natl. Acad. Sci. U.S.A.">
        <title>Networks of energetic and metabolic interactions define dynamics in microbial communities.</title>
        <authorList>
            <person name="Embree M."/>
            <person name="Liu J.K."/>
            <person name="Al-Bassam M.M."/>
            <person name="Zengler K."/>
        </authorList>
    </citation>
    <scope>NUCLEOTIDE SEQUENCE</scope>
</reference>
<dbReference type="InterPro" id="IPR050682">
    <property type="entry name" value="ModA/WtpA"/>
</dbReference>
<dbReference type="PIRSF" id="PIRSF004846">
    <property type="entry name" value="ModA"/>
    <property type="match status" value="1"/>
</dbReference>
<dbReference type="EMBL" id="LNQE01001492">
    <property type="protein sequence ID" value="KUG16518.1"/>
    <property type="molecule type" value="Genomic_DNA"/>
</dbReference>
<keyword evidence="2" id="KW-0732">Signal</keyword>
<evidence type="ECO:0000256" key="1">
    <source>
        <dbReference type="ARBA" id="ARBA00022723"/>
    </source>
</evidence>
<dbReference type="CDD" id="cd13538">
    <property type="entry name" value="PBP2_ModA_like_1"/>
    <property type="match status" value="1"/>
</dbReference>
<dbReference type="Pfam" id="PF13531">
    <property type="entry name" value="SBP_bac_11"/>
    <property type="match status" value="1"/>
</dbReference>
<dbReference type="PANTHER" id="PTHR30632:SF0">
    <property type="entry name" value="SULFATE-BINDING PROTEIN"/>
    <property type="match status" value="1"/>
</dbReference>
<evidence type="ECO:0000313" key="3">
    <source>
        <dbReference type="EMBL" id="KUG16518.1"/>
    </source>
</evidence>
<dbReference type="GO" id="GO:0015689">
    <property type="term" value="P:molybdate ion transport"/>
    <property type="evidence" value="ECO:0007669"/>
    <property type="project" value="InterPro"/>
</dbReference>
<dbReference type="InterPro" id="IPR005950">
    <property type="entry name" value="ModA"/>
</dbReference>
<protein>
    <submittedName>
        <fullName evidence="3">Molybdenum abc transporter, periplasmic molybdenum-binding protein moda</fullName>
    </submittedName>
</protein>
<dbReference type="NCBIfam" id="TIGR01256">
    <property type="entry name" value="modA"/>
    <property type="match status" value="1"/>
</dbReference>
<dbReference type="AlphaFoldDB" id="A0A0W8F6L0"/>
<gene>
    <name evidence="3" type="ORF">ASZ90_013807</name>
</gene>
<evidence type="ECO:0000256" key="2">
    <source>
        <dbReference type="ARBA" id="ARBA00022729"/>
    </source>
</evidence>
<dbReference type="GO" id="GO:0046872">
    <property type="term" value="F:metal ion binding"/>
    <property type="evidence" value="ECO:0007669"/>
    <property type="project" value="UniProtKB-KW"/>
</dbReference>
<proteinExistence type="predicted"/>
<dbReference type="Gene3D" id="3.40.190.10">
    <property type="entry name" value="Periplasmic binding protein-like II"/>
    <property type="match status" value="2"/>
</dbReference>
<sequence length="280" mass="30473">MMKKSIFIAFFAALVLSMSAGFAQSPDELIVFTAASLTGAFGEIGEIYENETGIHVAFNFDGSQALRTQLENGAYADLFASANTKQMNAVRESRLMNNSSVAIFTRNKLSLIIPKDNPAKITNLSDLARPGVKIVMGTKDVPVGDYALQIIARLGNDSAYGPDYERDVLANVISQETNVNYVVTKVALGEADAGFAYISDITQDMTSKIDKIVIPDEYNIIAEYPMGMLLESKYPAESQRFMDLVMSDEGRAVLEKYGFAPVEREPMMHEETASASAAAA</sequence>
<dbReference type="PANTHER" id="PTHR30632">
    <property type="entry name" value="MOLYBDATE-BINDING PERIPLASMIC PROTEIN"/>
    <property type="match status" value="1"/>
</dbReference>
<dbReference type="GO" id="GO:0030973">
    <property type="term" value="F:molybdate ion binding"/>
    <property type="evidence" value="ECO:0007669"/>
    <property type="project" value="TreeGrafter"/>
</dbReference>
<accession>A0A0W8F6L0</accession>
<organism evidence="3">
    <name type="scientific">hydrocarbon metagenome</name>
    <dbReference type="NCBI Taxonomy" id="938273"/>
    <lineage>
        <taxon>unclassified sequences</taxon>
        <taxon>metagenomes</taxon>
        <taxon>ecological metagenomes</taxon>
    </lineage>
</organism>
<name>A0A0W8F6L0_9ZZZZ</name>
<dbReference type="SUPFAM" id="SSF53850">
    <property type="entry name" value="Periplasmic binding protein-like II"/>
    <property type="match status" value="1"/>
</dbReference>
<comment type="caution">
    <text evidence="3">The sequence shown here is derived from an EMBL/GenBank/DDBJ whole genome shotgun (WGS) entry which is preliminary data.</text>
</comment>